<evidence type="ECO:0000313" key="3">
    <source>
        <dbReference type="Proteomes" id="UP000004925"/>
    </source>
</evidence>
<organism evidence="2 3">
    <name type="scientific">Fusobacterium vincentii 4_1_13</name>
    <dbReference type="NCBI Taxonomy" id="469606"/>
    <lineage>
        <taxon>Bacteria</taxon>
        <taxon>Fusobacteriati</taxon>
        <taxon>Fusobacteriota</taxon>
        <taxon>Fusobacteriia</taxon>
        <taxon>Fusobacteriales</taxon>
        <taxon>Fusobacteriaceae</taxon>
        <taxon>Fusobacterium</taxon>
    </lineage>
</organism>
<sequence length="77" mass="9246">MELWDILTLLNNMGEIAKKTNSLKDWVTVFIIYLIFYIGVIIGIVLSLIILYYITIFYLKFFCFLLKKLEVLYREEI</sequence>
<accession>A0A0M1VUJ4</accession>
<dbReference type="HOGENOM" id="CLU_2632951_0_0_0"/>
<keyword evidence="1" id="KW-0472">Membrane</keyword>
<dbReference type="EMBL" id="ACDE02000019">
    <property type="protein sequence ID" value="EEO40290.1"/>
    <property type="molecule type" value="Genomic_DNA"/>
</dbReference>
<keyword evidence="1" id="KW-1133">Transmembrane helix</keyword>
<protein>
    <submittedName>
        <fullName evidence="2">Uncharacterized protein</fullName>
    </submittedName>
</protein>
<reference evidence="2 3" key="1">
    <citation type="submission" date="2011-10" db="EMBL/GenBank/DDBJ databases">
        <title>The Genome Sequence of Fusobacterium sp. 4_1_13.</title>
        <authorList>
            <consortium name="The Broad Institute Genome Sequencing Platform"/>
            <person name="Earl A."/>
            <person name="Ward D."/>
            <person name="Feldgarden M."/>
            <person name="Gevers D."/>
            <person name="Strauss J."/>
            <person name="Ambrose C."/>
            <person name="Allen-Vercoe E."/>
            <person name="Young S.K."/>
            <person name="Zeng Q."/>
            <person name="Gargeya S."/>
            <person name="Fitzgerald M."/>
            <person name="Haas B."/>
            <person name="Abouelleil A."/>
            <person name="Alvarado L."/>
            <person name="Arachchi H.M."/>
            <person name="Berlin A."/>
            <person name="Brown A."/>
            <person name="Chapman S.B."/>
            <person name="Chen Z."/>
            <person name="Dunbar C."/>
            <person name="Freedman E."/>
            <person name="Gearin G."/>
            <person name="Goldberg J."/>
            <person name="Griggs A."/>
            <person name="Gujja S."/>
            <person name="Heiman D."/>
            <person name="Howarth C."/>
            <person name="Larson L."/>
            <person name="Lui A."/>
            <person name="MacDonald P.J."/>
            <person name="Montmayeur A."/>
            <person name="Murphy C."/>
            <person name="Neiman D."/>
            <person name="Pearson M."/>
            <person name="Priest M."/>
            <person name="Roberts A."/>
            <person name="Saif S."/>
            <person name="Shea T."/>
            <person name="Shenoy N."/>
            <person name="Sisk P."/>
            <person name="Stolte C."/>
            <person name="Sykes S."/>
            <person name="Wortman J."/>
            <person name="Nusbaum C."/>
            <person name="Birren B."/>
        </authorList>
    </citation>
    <scope>NUCLEOTIDE SEQUENCE [LARGE SCALE GENOMIC DNA]</scope>
    <source>
        <strain evidence="2 3">4_1_13</strain>
    </source>
</reference>
<name>A0A0M1VUJ4_FUSVC</name>
<dbReference type="Proteomes" id="UP000004925">
    <property type="component" value="Unassembled WGS sequence"/>
</dbReference>
<proteinExistence type="predicted"/>
<keyword evidence="1" id="KW-0812">Transmembrane</keyword>
<dbReference type="AlphaFoldDB" id="A0A0M1VUJ4"/>
<evidence type="ECO:0000256" key="1">
    <source>
        <dbReference type="SAM" id="Phobius"/>
    </source>
</evidence>
<comment type="caution">
    <text evidence="2">The sequence shown here is derived from an EMBL/GenBank/DDBJ whole genome shotgun (WGS) entry which is preliminary data.</text>
</comment>
<evidence type="ECO:0000313" key="2">
    <source>
        <dbReference type="EMBL" id="EEO40290.1"/>
    </source>
</evidence>
<feature type="transmembrane region" description="Helical" evidence="1">
    <location>
        <begin position="30"/>
        <end position="59"/>
    </location>
</feature>
<gene>
    <name evidence="2" type="ORF">FSCG_01003</name>
</gene>